<dbReference type="AlphaFoldDB" id="A0A4Y2EBI1"/>
<accession>A0A4Y2EBI1</accession>
<evidence type="ECO:0000313" key="4">
    <source>
        <dbReference type="Proteomes" id="UP000499080"/>
    </source>
</evidence>
<evidence type="ECO:0000259" key="2">
    <source>
        <dbReference type="Pfam" id="PF01498"/>
    </source>
</evidence>
<comment type="caution">
    <text evidence="3">The sequence shown here is derived from an EMBL/GenBank/DDBJ whole genome shotgun (WGS) entry which is preliminary data.</text>
</comment>
<keyword evidence="4" id="KW-1185">Reference proteome</keyword>
<dbReference type="OrthoDB" id="6155880at2759"/>
<sequence>MTADDRYVLQCAKRQRTLTARQQASQLSAAAGRPISRQTVSRRSHEAGQFARRPVFRVSLSPAHIRARLHWAREHRGWTPEQ</sequence>
<dbReference type="Pfam" id="PF01498">
    <property type="entry name" value="HTH_Tnp_Tc3_2"/>
    <property type="match status" value="1"/>
</dbReference>
<gene>
    <name evidence="3" type="ORF">AVEN_206175_1</name>
</gene>
<feature type="domain" description="Transposase Tc1-like" evidence="2">
    <location>
        <begin position="5"/>
        <end position="76"/>
    </location>
</feature>
<evidence type="ECO:0000256" key="1">
    <source>
        <dbReference type="SAM" id="MobiDB-lite"/>
    </source>
</evidence>
<name>A0A4Y2EBI1_ARAVE</name>
<proteinExistence type="predicted"/>
<dbReference type="GO" id="GO:0003677">
    <property type="term" value="F:DNA binding"/>
    <property type="evidence" value="ECO:0007669"/>
    <property type="project" value="InterPro"/>
</dbReference>
<protein>
    <recommendedName>
        <fullName evidence="2">Transposase Tc1-like domain-containing protein</fullName>
    </recommendedName>
</protein>
<dbReference type="GO" id="GO:0015074">
    <property type="term" value="P:DNA integration"/>
    <property type="evidence" value="ECO:0007669"/>
    <property type="project" value="InterPro"/>
</dbReference>
<dbReference type="GO" id="GO:0006313">
    <property type="term" value="P:DNA transposition"/>
    <property type="evidence" value="ECO:0007669"/>
    <property type="project" value="InterPro"/>
</dbReference>
<feature type="compositionally biased region" description="Low complexity" evidence="1">
    <location>
        <begin position="20"/>
        <end position="31"/>
    </location>
</feature>
<dbReference type="EMBL" id="BGPR01000561">
    <property type="protein sequence ID" value="GBM26490.1"/>
    <property type="molecule type" value="Genomic_DNA"/>
</dbReference>
<dbReference type="InterPro" id="IPR002492">
    <property type="entry name" value="Transposase_Tc1-like"/>
</dbReference>
<evidence type="ECO:0000313" key="3">
    <source>
        <dbReference type="EMBL" id="GBM26490.1"/>
    </source>
</evidence>
<dbReference type="Proteomes" id="UP000499080">
    <property type="component" value="Unassembled WGS sequence"/>
</dbReference>
<organism evidence="3 4">
    <name type="scientific">Araneus ventricosus</name>
    <name type="common">Orbweaver spider</name>
    <name type="synonym">Epeira ventricosa</name>
    <dbReference type="NCBI Taxonomy" id="182803"/>
    <lineage>
        <taxon>Eukaryota</taxon>
        <taxon>Metazoa</taxon>
        <taxon>Ecdysozoa</taxon>
        <taxon>Arthropoda</taxon>
        <taxon>Chelicerata</taxon>
        <taxon>Arachnida</taxon>
        <taxon>Araneae</taxon>
        <taxon>Araneomorphae</taxon>
        <taxon>Entelegynae</taxon>
        <taxon>Araneoidea</taxon>
        <taxon>Araneidae</taxon>
        <taxon>Araneus</taxon>
    </lineage>
</organism>
<reference evidence="3 4" key="1">
    <citation type="journal article" date="2019" name="Sci. Rep.">
        <title>Orb-weaving spider Araneus ventricosus genome elucidates the spidroin gene catalogue.</title>
        <authorList>
            <person name="Kono N."/>
            <person name="Nakamura H."/>
            <person name="Ohtoshi R."/>
            <person name="Moran D.A.P."/>
            <person name="Shinohara A."/>
            <person name="Yoshida Y."/>
            <person name="Fujiwara M."/>
            <person name="Mori M."/>
            <person name="Tomita M."/>
            <person name="Arakawa K."/>
        </authorList>
    </citation>
    <scope>NUCLEOTIDE SEQUENCE [LARGE SCALE GENOMIC DNA]</scope>
</reference>
<feature type="region of interest" description="Disordered" evidence="1">
    <location>
        <begin position="20"/>
        <end position="53"/>
    </location>
</feature>